<reference evidence="2 3" key="1">
    <citation type="submission" date="2020-08" db="EMBL/GenBank/DDBJ databases">
        <title>Acidobacteriota in marine sediments use diverse sulfur dissimilation pathways.</title>
        <authorList>
            <person name="Wasmund K."/>
        </authorList>
    </citation>
    <scope>NUCLEOTIDE SEQUENCE [LARGE SCALE GENOMIC DNA]</scope>
    <source>
        <strain evidence="2">MAG AM4</strain>
    </source>
</reference>
<sequence>MQPVSGHTRSFSPEVLQLQERSALAHWMSLTLAGQSGTSGDAPEGIPADSARTESERVRMFVNAPGGIPLPPYGSWWIDGQLMGPSSIELAEFYRQEGLQSAEGSGPVDYLPAEMEFLHFLLQHQVAAFLTHQDDLVAQCANRESEFLDRFLIPWVPKLCRKGREVTTDSYWLAVFDLLERFLGSESKRLK</sequence>
<dbReference type="PANTHER" id="PTHR34227:SF1">
    <property type="entry name" value="DIMETHYL SULFOXIDE REDUCTASE CHAPERONE-RELATED"/>
    <property type="match status" value="1"/>
</dbReference>
<gene>
    <name evidence="2" type="ORF">IFK94_08750</name>
</gene>
<accession>A0A8J7CD26</accession>
<dbReference type="Gene3D" id="1.10.3480.10">
    <property type="entry name" value="TorD-like"/>
    <property type="match status" value="1"/>
</dbReference>
<dbReference type="InterPro" id="IPR020945">
    <property type="entry name" value="DMSO/NO3_reduct_chaperone"/>
</dbReference>
<organism evidence="2 3">
    <name type="scientific">Candidatus Polarisedimenticola svalbardensis</name>
    <dbReference type="NCBI Taxonomy" id="2886004"/>
    <lineage>
        <taxon>Bacteria</taxon>
        <taxon>Pseudomonadati</taxon>
        <taxon>Acidobacteriota</taxon>
        <taxon>Candidatus Polarisedimenticolia</taxon>
        <taxon>Candidatus Polarisedimenticolales</taxon>
        <taxon>Candidatus Polarisedimenticolaceae</taxon>
        <taxon>Candidatus Polarisedimenticola</taxon>
    </lineage>
</organism>
<comment type="caution">
    <text evidence="2">The sequence shown here is derived from an EMBL/GenBank/DDBJ whole genome shotgun (WGS) entry which is preliminary data.</text>
</comment>
<dbReference type="InterPro" id="IPR036411">
    <property type="entry name" value="TorD-like_sf"/>
</dbReference>
<dbReference type="Pfam" id="PF02613">
    <property type="entry name" value="Nitrate_red_del"/>
    <property type="match status" value="1"/>
</dbReference>
<dbReference type="SUPFAM" id="SSF89155">
    <property type="entry name" value="TorD-like"/>
    <property type="match status" value="1"/>
</dbReference>
<protein>
    <submittedName>
        <fullName evidence="2">Molecular chaperone TorD family protein</fullName>
    </submittedName>
</protein>
<dbReference type="AlphaFoldDB" id="A0A8J7CD26"/>
<evidence type="ECO:0000256" key="1">
    <source>
        <dbReference type="ARBA" id="ARBA00023186"/>
    </source>
</evidence>
<evidence type="ECO:0000313" key="2">
    <source>
        <dbReference type="EMBL" id="MBD3868202.1"/>
    </source>
</evidence>
<dbReference type="InterPro" id="IPR050289">
    <property type="entry name" value="TorD/DmsD_chaperones"/>
</dbReference>
<name>A0A8J7CD26_9BACT</name>
<dbReference type="PANTHER" id="PTHR34227">
    <property type="entry name" value="CHAPERONE PROTEIN YCDY"/>
    <property type="match status" value="1"/>
</dbReference>
<evidence type="ECO:0000313" key="3">
    <source>
        <dbReference type="Proteomes" id="UP000648239"/>
    </source>
</evidence>
<dbReference type="Proteomes" id="UP000648239">
    <property type="component" value="Unassembled WGS sequence"/>
</dbReference>
<keyword evidence="1" id="KW-0143">Chaperone</keyword>
<proteinExistence type="predicted"/>
<dbReference type="EMBL" id="JACXWD010000025">
    <property type="protein sequence ID" value="MBD3868202.1"/>
    <property type="molecule type" value="Genomic_DNA"/>
</dbReference>